<evidence type="ECO:0000313" key="2">
    <source>
        <dbReference type="Proteomes" id="UP001289615"/>
    </source>
</evidence>
<dbReference type="RefSeq" id="WP_322610729.1">
    <property type="nucleotide sequence ID" value="NZ_JAXLNX010000005.1"/>
</dbReference>
<proteinExistence type="predicted"/>
<dbReference type="EMBL" id="JAXUIA010000002">
    <property type="protein sequence ID" value="MEA0975530.1"/>
    <property type="molecule type" value="Genomic_DNA"/>
</dbReference>
<name>A0ABU5NHR3_9BACI</name>
<gene>
    <name evidence="1" type="ORF">U6C28_04400</name>
</gene>
<dbReference type="Proteomes" id="UP001289615">
    <property type="component" value="Unassembled WGS sequence"/>
</dbReference>
<accession>A0ABU5NHR3</accession>
<keyword evidence="2" id="KW-1185">Reference proteome</keyword>
<evidence type="ECO:0000313" key="1">
    <source>
        <dbReference type="EMBL" id="MEA0975530.1"/>
    </source>
</evidence>
<organism evidence="1 2">
    <name type="scientific">Lysinibacillus irui</name>
    <dbReference type="NCBI Taxonomy" id="2998077"/>
    <lineage>
        <taxon>Bacteria</taxon>
        <taxon>Bacillati</taxon>
        <taxon>Bacillota</taxon>
        <taxon>Bacilli</taxon>
        <taxon>Bacillales</taxon>
        <taxon>Bacillaceae</taxon>
        <taxon>Lysinibacillus</taxon>
    </lineage>
</organism>
<protein>
    <submittedName>
        <fullName evidence="1">Uncharacterized protein</fullName>
    </submittedName>
</protein>
<sequence>MIIDLQNDYKKLMIEKIKKSGLKIPVNYDVENIIVKYFAFLRKKEFAGPHEIKRSKNFHCPPKVLKGFSNLENIIRNGGDITPYFNRAAFDLGRFDDMFSDWGIMHFHLGDKLIDGEHLVERDDFVLFAYLHKNVVYFINIFRHGHWADSDVIQEMYNNWPSLIDRYGFKGFSSIPIENKHRRVLRESGINTPVQIKDSDGNPIISSSGLGITSVRTSITDSMAFINANNTLGKLQLYLLSQEEQIKSEIQKNGYEIFEEIQLELIDFNPTRLYIQEIKYNWSMEIPLS</sequence>
<reference evidence="1 2" key="1">
    <citation type="submission" date="2023-12" db="EMBL/GenBank/DDBJ databases">
        <title>Genome comparison identifies genes involved in endophytic behavior of Lysinibacillus irui and provides insights into its role as a plant-growth promoting bacterium.</title>
        <authorList>
            <person name="Hilario S."/>
            <person name="Matos I."/>
            <person name="Goncalves M.F.M."/>
            <person name="Pardo C.A."/>
            <person name="Santos M.J."/>
        </authorList>
    </citation>
    <scope>NUCLEOTIDE SEQUENCE [LARGE SCALE GENOMIC DNA]</scope>
    <source>
        <strain evidence="1 2">B3</strain>
    </source>
</reference>
<comment type="caution">
    <text evidence="1">The sequence shown here is derived from an EMBL/GenBank/DDBJ whole genome shotgun (WGS) entry which is preliminary data.</text>
</comment>